<dbReference type="Gene3D" id="3.80.10.10">
    <property type="entry name" value="Ribonuclease Inhibitor"/>
    <property type="match status" value="1"/>
</dbReference>
<dbReference type="AlphaFoldDB" id="A0A1M2V9F8"/>
<evidence type="ECO:0000313" key="2">
    <source>
        <dbReference type="Proteomes" id="UP000184267"/>
    </source>
</evidence>
<reference evidence="1 2" key="1">
    <citation type="submission" date="2016-10" db="EMBL/GenBank/DDBJ databases">
        <title>Genome sequence of the basidiomycete white-rot fungus Trametes pubescens.</title>
        <authorList>
            <person name="Makela M.R."/>
            <person name="Granchi Z."/>
            <person name="Peng M."/>
            <person name="De Vries R.P."/>
            <person name="Grigoriev I."/>
            <person name="Riley R."/>
            <person name="Hilden K."/>
        </authorList>
    </citation>
    <scope>NUCLEOTIDE SEQUENCE [LARGE SCALE GENOMIC DNA]</scope>
    <source>
        <strain evidence="1 2">FBCC735</strain>
    </source>
</reference>
<dbReference type="OMA" id="TTLDWPN"/>
<proteinExistence type="predicted"/>
<keyword evidence="2" id="KW-1185">Reference proteome</keyword>
<protein>
    <recommendedName>
        <fullName evidence="3">F-box domain-containing protein</fullName>
    </recommendedName>
</protein>
<dbReference type="EMBL" id="MNAD01001553">
    <property type="protein sequence ID" value="OJT04234.1"/>
    <property type="molecule type" value="Genomic_DNA"/>
</dbReference>
<dbReference type="Proteomes" id="UP000184267">
    <property type="component" value="Unassembled WGS sequence"/>
</dbReference>
<sequence length="293" mass="33572">MERLVLTTEIAPLHAICTTLDWPNLRELRLRGEPRTVGDLPLSIIAMFAHMSRLRILDLKLKLTKPEESPPRPIWPIRYKSEFPWQELQELTVSFPANNDLIYRKLPDTLRALTLQCFPHITSKFRQHGAEGVSGPIQSSDWLRILRRCNLPLLRSLELEYRENDQDDELLRHLGAAFPKLRQLKVRRYRREGVRMADVPVEHNARTLGSLPQPLDLSLYLDNVEAPDTRVVRGVHHDREEDLAHKFQETLDGVADAVARGLAGTATAVETFALLIPENFDLGSFELGRSDIM</sequence>
<organism evidence="1 2">
    <name type="scientific">Trametes pubescens</name>
    <name type="common">White-rot fungus</name>
    <dbReference type="NCBI Taxonomy" id="154538"/>
    <lineage>
        <taxon>Eukaryota</taxon>
        <taxon>Fungi</taxon>
        <taxon>Dikarya</taxon>
        <taxon>Basidiomycota</taxon>
        <taxon>Agaricomycotina</taxon>
        <taxon>Agaricomycetes</taxon>
        <taxon>Polyporales</taxon>
        <taxon>Polyporaceae</taxon>
        <taxon>Trametes</taxon>
    </lineage>
</organism>
<comment type="caution">
    <text evidence="1">The sequence shown here is derived from an EMBL/GenBank/DDBJ whole genome shotgun (WGS) entry which is preliminary data.</text>
</comment>
<evidence type="ECO:0008006" key="3">
    <source>
        <dbReference type="Google" id="ProtNLM"/>
    </source>
</evidence>
<evidence type="ECO:0000313" key="1">
    <source>
        <dbReference type="EMBL" id="OJT04234.1"/>
    </source>
</evidence>
<dbReference type="SUPFAM" id="SSF52047">
    <property type="entry name" value="RNI-like"/>
    <property type="match status" value="1"/>
</dbReference>
<name>A0A1M2V9F8_TRAPU</name>
<dbReference type="OrthoDB" id="2750120at2759"/>
<accession>A0A1M2V9F8</accession>
<gene>
    <name evidence="1" type="ORF">TRAPUB_5054</name>
</gene>
<dbReference type="InterPro" id="IPR032675">
    <property type="entry name" value="LRR_dom_sf"/>
</dbReference>
<dbReference type="STRING" id="154538.A0A1M2V9F8"/>